<dbReference type="NCBIfam" id="TIGR00172">
    <property type="entry name" value="maf"/>
    <property type="match status" value="1"/>
</dbReference>
<dbReference type="InterPro" id="IPR003697">
    <property type="entry name" value="Maf-like"/>
</dbReference>
<dbReference type="PIRSF" id="PIRSF006305">
    <property type="entry name" value="Maf"/>
    <property type="match status" value="1"/>
</dbReference>
<dbReference type="RefSeq" id="XP_003747026.1">
    <property type="nucleotide sequence ID" value="XM_003746978.1"/>
</dbReference>
<dbReference type="GO" id="GO:0047429">
    <property type="term" value="F:nucleoside triphosphate diphosphatase activity"/>
    <property type="evidence" value="ECO:0007669"/>
    <property type="project" value="InterPro"/>
</dbReference>
<evidence type="ECO:0000256" key="2">
    <source>
        <dbReference type="ARBA" id="ARBA00022801"/>
    </source>
</evidence>
<dbReference type="Proteomes" id="UP000694867">
    <property type="component" value="Unplaced"/>
</dbReference>
<dbReference type="InterPro" id="IPR029001">
    <property type="entry name" value="ITPase-like_fam"/>
</dbReference>
<dbReference type="KEGG" id="goe:100905641"/>
<gene>
    <name evidence="4" type="primary">LOC100905641</name>
</gene>
<dbReference type="PANTHER" id="PTHR43213">
    <property type="entry name" value="BIFUNCTIONAL DTTP/UTP PYROPHOSPHATASE/METHYLTRANSFERASE PROTEIN-RELATED"/>
    <property type="match status" value="1"/>
</dbReference>
<comment type="cofactor">
    <cofactor evidence="1">
        <name>a divalent metal cation</name>
        <dbReference type="ChEBI" id="CHEBI:60240"/>
    </cofactor>
</comment>
<accession>A0AAJ6VZX8</accession>
<dbReference type="CDD" id="cd00555">
    <property type="entry name" value="Maf"/>
    <property type="match status" value="1"/>
</dbReference>
<dbReference type="GeneID" id="100905641"/>
<dbReference type="HAMAP" id="MF_00528">
    <property type="entry name" value="Maf"/>
    <property type="match status" value="1"/>
</dbReference>
<keyword evidence="2" id="KW-0378">Hydrolase</keyword>
<dbReference type="SUPFAM" id="SSF52972">
    <property type="entry name" value="ITPase-like"/>
    <property type="match status" value="1"/>
</dbReference>
<dbReference type="AlphaFoldDB" id="A0AAJ6VZX8"/>
<reference evidence="4" key="1">
    <citation type="submission" date="2025-08" db="UniProtKB">
        <authorList>
            <consortium name="RefSeq"/>
        </authorList>
    </citation>
    <scope>IDENTIFICATION</scope>
</reference>
<evidence type="ECO:0000313" key="3">
    <source>
        <dbReference type="Proteomes" id="UP000694867"/>
    </source>
</evidence>
<protein>
    <submittedName>
        <fullName evidence="4">Probable bifunctional dTTP/UTP pyrophosphatase/methyltransferase protein</fullName>
    </submittedName>
</protein>
<sequence length="210" mass="23241">MIGPYLERLNRLRIILASASARRKEILEQIGLKFDVVPSAFEENLDKSSFKEPQDYALRNSELKAKQVAESVDAFDLIIACDTIVTCRGSIYEKPKDPSVAIQMLKDLSGSTSEVHSGLTFVTVDSNGSRNFTSFTESTTVEFCELSEEVITTYVRTGEPLDKAGAYGIQGHAACLVKSINGDFYNVVGFPLNHFCRQLSDVIQQGKMKL</sequence>
<dbReference type="Pfam" id="PF02545">
    <property type="entry name" value="Maf"/>
    <property type="match status" value="1"/>
</dbReference>
<dbReference type="PANTHER" id="PTHR43213:SF5">
    <property type="entry name" value="BIFUNCTIONAL DTTP_UTP PYROPHOSPHATASE_METHYLTRANSFERASE PROTEIN-RELATED"/>
    <property type="match status" value="1"/>
</dbReference>
<dbReference type="Gene3D" id="3.90.950.10">
    <property type="match status" value="1"/>
</dbReference>
<evidence type="ECO:0000313" key="4">
    <source>
        <dbReference type="RefSeq" id="XP_003747026.1"/>
    </source>
</evidence>
<name>A0AAJ6VZX8_9ACAR</name>
<evidence type="ECO:0000256" key="1">
    <source>
        <dbReference type="ARBA" id="ARBA00001968"/>
    </source>
</evidence>
<keyword evidence="3" id="KW-1185">Reference proteome</keyword>
<organism evidence="3 4">
    <name type="scientific">Galendromus occidentalis</name>
    <name type="common">western predatory mite</name>
    <dbReference type="NCBI Taxonomy" id="34638"/>
    <lineage>
        <taxon>Eukaryota</taxon>
        <taxon>Metazoa</taxon>
        <taxon>Ecdysozoa</taxon>
        <taxon>Arthropoda</taxon>
        <taxon>Chelicerata</taxon>
        <taxon>Arachnida</taxon>
        <taxon>Acari</taxon>
        <taxon>Parasitiformes</taxon>
        <taxon>Mesostigmata</taxon>
        <taxon>Gamasina</taxon>
        <taxon>Phytoseioidea</taxon>
        <taxon>Phytoseiidae</taxon>
        <taxon>Typhlodrominae</taxon>
        <taxon>Galendromus</taxon>
    </lineage>
</organism>
<proteinExistence type="inferred from homology"/>